<dbReference type="PATRIC" id="fig|1301098.3.peg.2791"/>
<gene>
    <name evidence="1" type="ORF">PKB_2777</name>
</gene>
<protein>
    <submittedName>
        <fullName evidence="1">Hypothetical membrane protein</fullName>
    </submittedName>
</protein>
<dbReference type="EMBL" id="HG322950">
    <property type="protein sequence ID" value="CDF84124.1"/>
    <property type="molecule type" value="Genomic_DNA"/>
</dbReference>
<evidence type="ECO:0000313" key="1">
    <source>
        <dbReference type="EMBL" id="CDF84124.1"/>
    </source>
</evidence>
<accession>A0A024HHN6</accession>
<evidence type="ECO:0000313" key="2">
    <source>
        <dbReference type="Proteomes" id="UP000025241"/>
    </source>
</evidence>
<dbReference type="Proteomes" id="UP000025241">
    <property type="component" value="Chromosome I"/>
</dbReference>
<dbReference type="RefSeq" id="WP_167333367.1">
    <property type="nucleotide sequence ID" value="NZ_HG322950.1"/>
</dbReference>
<dbReference type="AlphaFoldDB" id="A0A024HHN6"/>
<reference evidence="1 2" key="2">
    <citation type="submission" date="2014-05" db="EMBL/GenBank/DDBJ databases">
        <title>Genome sequence of the 3-chlorobenzoate degrading bacterium Pseudomonas knackmussii B13 shows multiple evidence for horizontal gene transfer.</title>
        <authorList>
            <person name="Miyazaki R."/>
            <person name="Bertelli C."/>
            <person name="Falquet L."/>
            <person name="Robinson-Rechavi M."/>
            <person name="Gharib W."/>
            <person name="Roy S."/>
            <person name="Van der Meer J.R."/>
        </authorList>
    </citation>
    <scope>NUCLEOTIDE SEQUENCE [LARGE SCALE GENOMIC DNA]</scope>
    <source>
        <strain evidence="1 2">B13</strain>
    </source>
</reference>
<sequence length="46" mass="4968">MRIVVTLALPLLLILSLLGFDFFYELNGRANPPVACAPGQPCRVAP</sequence>
<dbReference type="STRING" id="1301098.PKB_2777"/>
<proteinExistence type="predicted"/>
<keyword evidence="2" id="KW-1185">Reference proteome</keyword>
<name>A0A024HHN6_PSEKB</name>
<reference evidence="1 2" key="1">
    <citation type="submission" date="2013-03" db="EMBL/GenBank/DDBJ databases">
        <authorList>
            <person name="Linke B."/>
        </authorList>
    </citation>
    <scope>NUCLEOTIDE SEQUENCE [LARGE SCALE GENOMIC DNA]</scope>
    <source>
        <strain evidence="1 2">B13</strain>
    </source>
</reference>
<organism evidence="1 2">
    <name type="scientific">Pseudomonas knackmussii (strain DSM 6978 / CCUG 54928 / LMG 23759 / B13)</name>
    <dbReference type="NCBI Taxonomy" id="1301098"/>
    <lineage>
        <taxon>Bacteria</taxon>
        <taxon>Pseudomonadati</taxon>
        <taxon>Pseudomonadota</taxon>
        <taxon>Gammaproteobacteria</taxon>
        <taxon>Pseudomonadales</taxon>
        <taxon>Pseudomonadaceae</taxon>
        <taxon>Pseudomonas</taxon>
    </lineage>
</organism>
<dbReference type="HOGENOM" id="CLU_211041_0_0_6"/>
<dbReference type="KEGG" id="pkc:PKB_2777"/>